<feature type="compositionally biased region" description="Basic and acidic residues" evidence="11">
    <location>
        <begin position="379"/>
        <end position="412"/>
    </location>
</feature>
<comment type="similarity">
    <text evidence="1">Belongs to the protein kinase superfamily. NEK Ser/Thr protein kinase family. NIMA subfamily.</text>
</comment>
<keyword evidence="3" id="KW-0723">Serine/threonine-protein kinase</keyword>
<evidence type="ECO:0000259" key="12">
    <source>
        <dbReference type="PROSITE" id="PS50011"/>
    </source>
</evidence>
<feature type="domain" description="Protein kinase" evidence="12">
    <location>
        <begin position="4"/>
        <end position="262"/>
    </location>
</feature>
<comment type="caution">
    <text evidence="13">The sequence shown here is derived from an EMBL/GenBank/DDBJ whole genome shotgun (WGS) entry which is preliminary data.</text>
</comment>
<protein>
    <recommendedName>
        <fullName evidence="2">non-specific serine/threonine protein kinase</fullName>
        <ecNumber evidence="2">2.7.11.1</ecNumber>
    </recommendedName>
</protein>
<dbReference type="EMBL" id="CALNXK010000179">
    <property type="protein sequence ID" value="CAH3173222.1"/>
    <property type="molecule type" value="Genomic_DNA"/>
</dbReference>
<evidence type="ECO:0000256" key="3">
    <source>
        <dbReference type="ARBA" id="ARBA00022527"/>
    </source>
</evidence>
<comment type="catalytic activity">
    <reaction evidence="9">
        <text>L-seryl-[protein] + ATP = O-phospho-L-seryl-[protein] + ADP + H(+)</text>
        <dbReference type="Rhea" id="RHEA:17989"/>
        <dbReference type="Rhea" id="RHEA-COMP:9863"/>
        <dbReference type="Rhea" id="RHEA-COMP:11604"/>
        <dbReference type="ChEBI" id="CHEBI:15378"/>
        <dbReference type="ChEBI" id="CHEBI:29999"/>
        <dbReference type="ChEBI" id="CHEBI:30616"/>
        <dbReference type="ChEBI" id="CHEBI:83421"/>
        <dbReference type="ChEBI" id="CHEBI:456216"/>
        <dbReference type="EC" id="2.7.11.1"/>
    </reaction>
</comment>
<feature type="binding site" evidence="10">
    <location>
        <position position="33"/>
    </location>
    <ligand>
        <name>ATP</name>
        <dbReference type="ChEBI" id="CHEBI:30616"/>
    </ligand>
</feature>
<keyword evidence="6" id="KW-0418">Kinase</keyword>
<dbReference type="CDD" id="cd08215">
    <property type="entry name" value="STKc_Nek"/>
    <property type="match status" value="1"/>
</dbReference>
<dbReference type="PROSITE" id="PS00107">
    <property type="entry name" value="PROTEIN_KINASE_ATP"/>
    <property type="match status" value="1"/>
</dbReference>
<dbReference type="InterPro" id="IPR051131">
    <property type="entry name" value="NEK_Ser/Thr_kinase_NIMA"/>
</dbReference>
<evidence type="ECO:0000256" key="9">
    <source>
        <dbReference type="ARBA" id="ARBA00048679"/>
    </source>
</evidence>
<dbReference type="SUPFAM" id="SSF56112">
    <property type="entry name" value="Protein kinase-like (PK-like)"/>
    <property type="match status" value="1"/>
</dbReference>
<feature type="region of interest" description="Disordered" evidence="11">
    <location>
        <begin position="518"/>
        <end position="564"/>
    </location>
</feature>
<dbReference type="PANTHER" id="PTHR44899:SF3">
    <property type="entry name" value="SERINE_THREONINE-PROTEIN KINASE NEK1"/>
    <property type="match status" value="1"/>
</dbReference>
<evidence type="ECO:0000256" key="10">
    <source>
        <dbReference type="PROSITE-ProRule" id="PRU10141"/>
    </source>
</evidence>
<name>A0ABN8R1M7_9CNID</name>
<evidence type="ECO:0000256" key="6">
    <source>
        <dbReference type="ARBA" id="ARBA00022777"/>
    </source>
</evidence>
<dbReference type="InterPro" id="IPR017441">
    <property type="entry name" value="Protein_kinase_ATP_BS"/>
</dbReference>
<comment type="catalytic activity">
    <reaction evidence="8">
        <text>L-threonyl-[protein] + ATP = O-phospho-L-threonyl-[protein] + ADP + H(+)</text>
        <dbReference type="Rhea" id="RHEA:46608"/>
        <dbReference type="Rhea" id="RHEA-COMP:11060"/>
        <dbReference type="Rhea" id="RHEA-COMP:11605"/>
        <dbReference type="ChEBI" id="CHEBI:15378"/>
        <dbReference type="ChEBI" id="CHEBI:30013"/>
        <dbReference type="ChEBI" id="CHEBI:30616"/>
        <dbReference type="ChEBI" id="CHEBI:61977"/>
        <dbReference type="ChEBI" id="CHEBI:456216"/>
        <dbReference type="EC" id="2.7.11.1"/>
    </reaction>
</comment>
<dbReference type="PROSITE" id="PS00108">
    <property type="entry name" value="PROTEIN_KINASE_ST"/>
    <property type="match status" value="1"/>
</dbReference>
<keyword evidence="5 10" id="KW-0547">Nucleotide-binding</keyword>
<organism evidence="13 14">
    <name type="scientific">Porites lobata</name>
    <dbReference type="NCBI Taxonomy" id="104759"/>
    <lineage>
        <taxon>Eukaryota</taxon>
        <taxon>Metazoa</taxon>
        <taxon>Cnidaria</taxon>
        <taxon>Anthozoa</taxon>
        <taxon>Hexacorallia</taxon>
        <taxon>Scleractinia</taxon>
        <taxon>Fungiina</taxon>
        <taxon>Poritidae</taxon>
        <taxon>Porites</taxon>
    </lineage>
</organism>
<evidence type="ECO:0000256" key="1">
    <source>
        <dbReference type="ARBA" id="ARBA00010886"/>
    </source>
</evidence>
<dbReference type="Gene3D" id="1.10.510.10">
    <property type="entry name" value="Transferase(Phosphotransferase) domain 1"/>
    <property type="match status" value="1"/>
</dbReference>
<keyword evidence="14" id="KW-1185">Reference proteome</keyword>
<keyword evidence="4" id="KW-0808">Transferase</keyword>
<dbReference type="PROSITE" id="PS50011">
    <property type="entry name" value="PROTEIN_KINASE_DOM"/>
    <property type="match status" value="1"/>
</dbReference>
<dbReference type="Gene3D" id="3.30.200.20">
    <property type="entry name" value="Phosphorylase Kinase, domain 1"/>
    <property type="match status" value="1"/>
</dbReference>
<evidence type="ECO:0000256" key="8">
    <source>
        <dbReference type="ARBA" id="ARBA00047899"/>
    </source>
</evidence>
<accession>A0ABN8R1M7</accession>
<evidence type="ECO:0000256" key="11">
    <source>
        <dbReference type="SAM" id="MobiDB-lite"/>
    </source>
</evidence>
<sequence length="803" mass="91855">MERYNKIKSIGSGTFGQAWLVESVTSQRRYALKELGVTAMSEQDRPLALNEAKILSKLKHKNIVRYKEAFVAQGKLCIAMEFAENGDLYTRIRERNGLYFSEMQILGWFTQLCLALKYLHGQNILHRDLKTQNIFLGKDDIIKLGDFGIARMLNNTLDHAQTTVGTPYYLSPEICQRKPYNHKSDMWSLGCVLYEMATLKHAFNANNFSALVIKILQEQYPPVPSFYGPLVEDLVWVLLQKNPDDRPSAKQLLYVPSMQPYVKRFLVSERERTESLASDIADVSSTSSRYDCSQMSGAEKEENIQNASRMVVPVADKSSPSKDAGGSVSKDVNSRQRRTLLDYATKPQTKVTVMYEKQAVKENPREIQGHFQAYNSTPNERENLTTQRDIPKKGEASCSFQHDHTSKPRENCPRSSDNIVKAGENLRARCSHGTRKQSLIALAQAQRRRYSEQTSTCSEPGARVHKSRIHSQGCREFVDAEDEVFTKNQATVIPVRTARNRNVGIIRTQVIDKYVSSSCKSNVTTNPEQKKRKPVFSVSQPKRSEDAHKSKRHHSAVSDRSLHPVEQKHQWYQYRLDHSVQDKENVSQENSLSSHVQEKRPISSKVFKEIQASYGKQQMAKPSSEEIDDKVEYRKRTYTISNYPRPSEFEIPEVVGKEHTRSDNKESEICKDANLSVGQSAKGRKYEITAKANLKNQTLGEANQSRTHGQTPRCKFIFCGKTLHLDNVTDHDSVYSHMEALRMHLEEKLGTRLLTEVYRYVTNVPLEEHERVKQTVLCMLGEEYMTYFPVLLQLVACEALYFH</sequence>
<feature type="region of interest" description="Disordered" evidence="11">
    <location>
        <begin position="379"/>
        <end position="416"/>
    </location>
</feature>
<dbReference type="Pfam" id="PF00069">
    <property type="entry name" value="Pkinase"/>
    <property type="match status" value="1"/>
</dbReference>
<keyword evidence="7 10" id="KW-0067">ATP-binding</keyword>
<dbReference type="InterPro" id="IPR011009">
    <property type="entry name" value="Kinase-like_dom_sf"/>
</dbReference>
<reference evidence="13 14" key="1">
    <citation type="submission" date="2022-05" db="EMBL/GenBank/DDBJ databases">
        <authorList>
            <consortium name="Genoscope - CEA"/>
            <person name="William W."/>
        </authorList>
    </citation>
    <scope>NUCLEOTIDE SEQUENCE [LARGE SCALE GENOMIC DNA]</scope>
</reference>
<dbReference type="InterPro" id="IPR000719">
    <property type="entry name" value="Prot_kinase_dom"/>
</dbReference>
<evidence type="ECO:0000256" key="4">
    <source>
        <dbReference type="ARBA" id="ARBA00022679"/>
    </source>
</evidence>
<dbReference type="SMART" id="SM00220">
    <property type="entry name" value="S_TKc"/>
    <property type="match status" value="1"/>
</dbReference>
<evidence type="ECO:0000313" key="14">
    <source>
        <dbReference type="Proteomes" id="UP001159405"/>
    </source>
</evidence>
<dbReference type="PANTHER" id="PTHR44899">
    <property type="entry name" value="CAMK FAMILY PROTEIN KINASE"/>
    <property type="match status" value="1"/>
</dbReference>
<proteinExistence type="inferred from homology"/>
<evidence type="ECO:0000256" key="7">
    <source>
        <dbReference type="ARBA" id="ARBA00022840"/>
    </source>
</evidence>
<dbReference type="InterPro" id="IPR008271">
    <property type="entry name" value="Ser/Thr_kinase_AS"/>
</dbReference>
<dbReference type="EC" id="2.7.11.1" evidence="2"/>
<evidence type="ECO:0000256" key="5">
    <source>
        <dbReference type="ARBA" id="ARBA00022741"/>
    </source>
</evidence>
<feature type="region of interest" description="Disordered" evidence="11">
    <location>
        <begin position="315"/>
        <end position="335"/>
    </location>
</feature>
<gene>
    <name evidence="13" type="ORF">PLOB_00014014</name>
</gene>
<dbReference type="Proteomes" id="UP001159405">
    <property type="component" value="Unassembled WGS sequence"/>
</dbReference>
<evidence type="ECO:0000256" key="2">
    <source>
        <dbReference type="ARBA" id="ARBA00012513"/>
    </source>
</evidence>
<feature type="compositionally biased region" description="Polar residues" evidence="11">
    <location>
        <begin position="518"/>
        <end position="527"/>
    </location>
</feature>
<evidence type="ECO:0000313" key="13">
    <source>
        <dbReference type="EMBL" id="CAH3173222.1"/>
    </source>
</evidence>